<proteinExistence type="predicted"/>
<dbReference type="eggNOG" id="ENOG5033AA6">
    <property type="taxonomic scope" value="Bacteria"/>
</dbReference>
<dbReference type="EMBL" id="JFYZ01000085">
    <property type="protein sequence ID" value="EZP68021.1"/>
    <property type="molecule type" value="Genomic_DNA"/>
</dbReference>
<dbReference type="RefSeq" id="WP_036530995.1">
    <property type="nucleotide sequence ID" value="NZ_JFYZ01000085.1"/>
</dbReference>
<gene>
    <name evidence="1" type="ORF">BV97_05662</name>
</gene>
<name>A0A031J442_9SPHN</name>
<dbReference type="PATRIC" id="fig|158500.4.peg.5739"/>
<accession>A0A031J442</accession>
<dbReference type="Proteomes" id="UP000024329">
    <property type="component" value="Unassembled WGS sequence"/>
</dbReference>
<sequence>MPVEKPSKREKFVTLAENRTANAIRAIRVIGNLSNRSHYEFTDGDIRKIASALSSEVDALKRRFVERTGKAAVEFKL</sequence>
<comment type="caution">
    <text evidence="1">The sequence shown here is derived from an EMBL/GenBank/DDBJ whole genome shotgun (WGS) entry which is preliminary data.</text>
</comment>
<organism evidence="1 2">
    <name type="scientific">Novosphingobium resinovorum</name>
    <dbReference type="NCBI Taxonomy" id="158500"/>
    <lineage>
        <taxon>Bacteria</taxon>
        <taxon>Pseudomonadati</taxon>
        <taxon>Pseudomonadota</taxon>
        <taxon>Alphaproteobacteria</taxon>
        <taxon>Sphingomonadales</taxon>
        <taxon>Sphingomonadaceae</taxon>
        <taxon>Novosphingobium</taxon>
    </lineage>
</organism>
<protein>
    <submittedName>
        <fullName evidence="1">Uncharacterized protein</fullName>
    </submittedName>
</protein>
<dbReference type="AlphaFoldDB" id="A0A031J442"/>
<evidence type="ECO:0000313" key="1">
    <source>
        <dbReference type="EMBL" id="EZP68021.1"/>
    </source>
</evidence>
<evidence type="ECO:0000313" key="2">
    <source>
        <dbReference type="Proteomes" id="UP000024329"/>
    </source>
</evidence>
<reference evidence="1 2" key="1">
    <citation type="submission" date="2014-03" db="EMBL/GenBank/DDBJ databases">
        <title>Whole genome sequence of Novosphingobium resinovorum KF1.</title>
        <authorList>
            <person name="Gan H.M."/>
            <person name="Gan H.Y."/>
            <person name="Chew T.H."/>
            <person name="Savka M.A."/>
        </authorList>
    </citation>
    <scope>NUCLEOTIDE SEQUENCE [LARGE SCALE GENOMIC DNA]</scope>
    <source>
        <strain evidence="1 2">KF1</strain>
    </source>
</reference>